<accession>A0A392M0T0</accession>
<sequence length="53" mass="5753">MDSEDLAFPFSVAIFSGCGVLDFARFAQADGRDLKGRVASFPFATCKDYSHST</sequence>
<evidence type="ECO:0000313" key="2">
    <source>
        <dbReference type="Proteomes" id="UP000265520"/>
    </source>
</evidence>
<name>A0A392M0T0_9FABA</name>
<evidence type="ECO:0000313" key="1">
    <source>
        <dbReference type="EMBL" id="MCH80194.1"/>
    </source>
</evidence>
<gene>
    <name evidence="1" type="ORF">A2U01_0000958</name>
</gene>
<dbReference type="AlphaFoldDB" id="A0A392M0T0"/>
<dbReference type="EMBL" id="LXQA010000782">
    <property type="protein sequence ID" value="MCH80194.1"/>
    <property type="molecule type" value="Genomic_DNA"/>
</dbReference>
<dbReference type="Proteomes" id="UP000265520">
    <property type="component" value="Unassembled WGS sequence"/>
</dbReference>
<protein>
    <submittedName>
        <fullName evidence="1">Uncharacterized protein</fullName>
    </submittedName>
</protein>
<comment type="caution">
    <text evidence="1">The sequence shown here is derived from an EMBL/GenBank/DDBJ whole genome shotgun (WGS) entry which is preliminary data.</text>
</comment>
<organism evidence="1 2">
    <name type="scientific">Trifolium medium</name>
    <dbReference type="NCBI Taxonomy" id="97028"/>
    <lineage>
        <taxon>Eukaryota</taxon>
        <taxon>Viridiplantae</taxon>
        <taxon>Streptophyta</taxon>
        <taxon>Embryophyta</taxon>
        <taxon>Tracheophyta</taxon>
        <taxon>Spermatophyta</taxon>
        <taxon>Magnoliopsida</taxon>
        <taxon>eudicotyledons</taxon>
        <taxon>Gunneridae</taxon>
        <taxon>Pentapetalae</taxon>
        <taxon>rosids</taxon>
        <taxon>fabids</taxon>
        <taxon>Fabales</taxon>
        <taxon>Fabaceae</taxon>
        <taxon>Papilionoideae</taxon>
        <taxon>50 kb inversion clade</taxon>
        <taxon>NPAAA clade</taxon>
        <taxon>Hologalegina</taxon>
        <taxon>IRL clade</taxon>
        <taxon>Trifolieae</taxon>
        <taxon>Trifolium</taxon>
    </lineage>
</organism>
<keyword evidence="2" id="KW-1185">Reference proteome</keyword>
<reference evidence="1 2" key="1">
    <citation type="journal article" date="2018" name="Front. Plant Sci.">
        <title>Red Clover (Trifolium pratense) and Zigzag Clover (T. medium) - A Picture of Genomic Similarities and Differences.</title>
        <authorList>
            <person name="Dluhosova J."/>
            <person name="Istvanek J."/>
            <person name="Nedelnik J."/>
            <person name="Repkova J."/>
        </authorList>
    </citation>
    <scope>NUCLEOTIDE SEQUENCE [LARGE SCALE GENOMIC DNA]</scope>
    <source>
        <strain evidence="2">cv. 10/8</strain>
        <tissue evidence="1">Leaf</tissue>
    </source>
</reference>
<proteinExistence type="predicted"/>